<dbReference type="Gene3D" id="1.20.58.220">
    <property type="entry name" value="Phosphate transport system protein phou homolog 2, domain 2"/>
    <property type="match status" value="1"/>
</dbReference>
<evidence type="ECO:0008006" key="4">
    <source>
        <dbReference type="Google" id="ProtNLM"/>
    </source>
</evidence>
<protein>
    <recommendedName>
        <fullName evidence="4">Phosphate transport regulator</fullName>
    </recommendedName>
</protein>
<dbReference type="SUPFAM" id="SSF109755">
    <property type="entry name" value="PhoU-like"/>
    <property type="match status" value="1"/>
</dbReference>
<evidence type="ECO:0000313" key="2">
    <source>
        <dbReference type="EMBL" id="AGI84980.1"/>
    </source>
</evidence>
<dbReference type="GeneID" id="41321023"/>
<dbReference type="InterPro" id="IPR002727">
    <property type="entry name" value="DUF47"/>
</dbReference>
<keyword evidence="3" id="KW-1185">Reference proteome</keyword>
<dbReference type="InterPro" id="IPR018445">
    <property type="entry name" value="Put_Phosphate_transp_reg"/>
</dbReference>
<name>M9SC01_METAX</name>
<dbReference type="HOGENOM" id="CLU_1227617_0_0_2"/>
<dbReference type="Pfam" id="PF01865">
    <property type="entry name" value="PhoU_div"/>
    <property type="match status" value="1"/>
</dbReference>
<reference evidence="2 3" key="1">
    <citation type="journal article" date="2012" name="J. Bacteriol.">
        <title>Genome sequence of 'Candidatus Methanomethylophilus alvus' Mx1201, a methanogenic archaeon from the human gut belonging to a seventh order of methanogens.</title>
        <authorList>
            <person name="Borrel G."/>
            <person name="Harris H.M."/>
            <person name="Tottey W."/>
            <person name="Mihajlovski A."/>
            <person name="Parisot N."/>
            <person name="Peyretaillade E."/>
            <person name="Peyret P."/>
            <person name="Gribaldo S."/>
            <person name="O'Toole P.W."/>
            <person name="Brugere J.F."/>
        </authorList>
    </citation>
    <scope>NUCLEOTIDE SEQUENCE [LARGE SCALE GENOMIC DNA]</scope>
    <source>
        <strain evidence="2 3">Mx1201</strain>
    </source>
</reference>
<comment type="similarity">
    <text evidence="1">Belongs to the UPF0111 family.</text>
</comment>
<sequence>MSDKGILDWFGKRKESSVTIGARGHVMVVRDTVAELKNALDCMVKGDAVAAVKCTERLMLCEKEADRIEDKLCAEISRGELSVQERENLIRFVRQTDKVANWAKEGAIYLQLLNETNAKVPVEIWSELAHMTDELIEEIKFLVGAIENMNADPKKVFGEIDSLNDQERIIDGLYFTCIKHAHLSEMDPRGLYLVDELIEAIEMAADSGKSCGDAINIMLISRGV</sequence>
<gene>
    <name evidence="2" type="ORF">MMALV_02240</name>
</gene>
<evidence type="ECO:0000256" key="1">
    <source>
        <dbReference type="ARBA" id="ARBA00008591"/>
    </source>
</evidence>
<dbReference type="PANTHER" id="PTHR36536:SF3">
    <property type="entry name" value="UPF0111 PROTEIN HI_1603"/>
    <property type="match status" value="1"/>
</dbReference>
<accession>M9SC01</accession>
<dbReference type="AlphaFoldDB" id="M9SC01"/>
<organism evidence="2 3">
    <name type="scientific">Methanomethylophilus alvi (strain Mx1201)</name>
    <dbReference type="NCBI Taxonomy" id="1236689"/>
    <lineage>
        <taxon>Archaea</taxon>
        <taxon>Methanobacteriati</taxon>
        <taxon>Thermoplasmatota</taxon>
        <taxon>Thermoplasmata</taxon>
        <taxon>Methanomassiliicoccales</taxon>
        <taxon>Methanomethylophilaceae</taxon>
        <taxon>Methanomethylophilus</taxon>
    </lineage>
</organism>
<dbReference type="EMBL" id="CP004049">
    <property type="protein sequence ID" value="AGI84980.1"/>
    <property type="molecule type" value="Genomic_DNA"/>
</dbReference>
<evidence type="ECO:0000313" key="3">
    <source>
        <dbReference type="Proteomes" id="UP000012672"/>
    </source>
</evidence>
<dbReference type="KEGG" id="max:MMALV_02240"/>
<dbReference type="eggNOG" id="arCOG02640">
    <property type="taxonomic scope" value="Archaea"/>
</dbReference>
<dbReference type="InterPro" id="IPR038078">
    <property type="entry name" value="PhoU-like_sf"/>
</dbReference>
<dbReference type="Proteomes" id="UP000012672">
    <property type="component" value="Chromosome"/>
</dbReference>
<proteinExistence type="inferred from homology"/>
<dbReference type="InParanoid" id="M9SC01"/>
<dbReference type="PANTHER" id="PTHR36536">
    <property type="entry name" value="UPF0111 PROTEIN HI_1603"/>
    <property type="match status" value="1"/>
</dbReference>
<dbReference type="OrthoDB" id="378868at2157"/>
<dbReference type="RefSeq" id="WP_015504129.1">
    <property type="nucleotide sequence ID" value="NC_020913.1"/>
</dbReference>
<dbReference type="STRING" id="1236689.MMALV_02240"/>